<dbReference type="EMBL" id="CP043451">
    <property type="protein sequence ID" value="QEM06153.1"/>
    <property type="molecule type" value="Genomic_DNA"/>
</dbReference>
<dbReference type="RefSeq" id="WP_112571145.1">
    <property type="nucleotide sequence ID" value="NZ_CP043450.1"/>
</dbReference>
<feature type="modified residue" description="4-aspartylphosphate" evidence="3">
    <location>
        <position position="53"/>
    </location>
</feature>
<feature type="domain" description="Response regulatory" evidence="4">
    <location>
        <begin position="4"/>
        <end position="118"/>
    </location>
</feature>
<dbReference type="PROSITE" id="PS50110">
    <property type="entry name" value="RESPONSE_REGULATORY"/>
    <property type="match status" value="1"/>
</dbReference>
<name>A0A364WWE7_9SPHI</name>
<dbReference type="InterPro" id="IPR050595">
    <property type="entry name" value="Bact_response_regulator"/>
</dbReference>
<dbReference type="GO" id="GO:0000160">
    <property type="term" value="P:phosphorelay signal transduction system"/>
    <property type="evidence" value="ECO:0007669"/>
    <property type="project" value="UniProtKB-KW"/>
</dbReference>
<keyword evidence="8" id="KW-1185">Reference proteome</keyword>
<dbReference type="InterPro" id="IPR011006">
    <property type="entry name" value="CheY-like_superfamily"/>
</dbReference>
<dbReference type="SUPFAM" id="SSF52172">
    <property type="entry name" value="CheY-like"/>
    <property type="match status" value="1"/>
</dbReference>
<evidence type="ECO:0000256" key="1">
    <source>
        <dbReference type="ARBA" id="ARBA00022553"/>
    </source>
</evidence>
<keyword evidence="1 3" id="KW-0597">Phosphoprotein</keyword>
<organism evidence="6 8">
    <name type="scientific">Mucilaginibacter rubeus</name>
    <dbReference type="NCBI Taxonomy" id="2027860"/>
    <lineage>
        <taxon>Bacteria</taxon>
        <taxon>Pseudomonadati</taxon>
        <taxon>Bacteroidota</taxon>
        <taxon>Sphingobacteriia</taxon>
        <taxon>Sphingobacteriales</taxon>
        <taxon>Sphingobacteriaceae</taxon>
        <taxon>Mucilaginibacter</taxon>
    </lineage>
</organism>
<dbReference type="Proteomes" id="UP000250557">
    <property type="component" value="Chromosome"/>
</dbReference>
<keyword evidence="2" id="KW-0902">Two-component regulatory system</keyword>
<dbReference type="Gene3D" id="3.40.50.2300">
    <property type="match status" value="1"/>
</dbReference>
<evidence type="ECO:0000313" key="6">
    <source>
        <dbReference type="EMBL" id="QEM13670.1"/>
    </source>
</evidence>
<dbReference type="KEGG" id="mrub:DEO27_027875"/>
<dbReference type="AlphaFoldDB" id="A0A364WWE7"/>
<dbReference type="Pfam" id="PF00072">
    <property type="entry name" value="Response_reg"/>
    <property type="match status" value="1"/>
</dbReference>
<dbReference type="OrthoDB" id="5432534at2"/>
<dbReference type="InterPro" id="IPR001789">
    <property type="entry name" value="Sig_transdc_resp-reg_receiver"/>
</dbReference>
<dbReference type="Proteomes" id="UP000251402">
    <property type="component" value="Chromosome"/>
</dbReference>
<dbReference type="SMART" id="SM00448">
    <property type="entry name" value="REC"/>
    <property type="match status" value="1"/>
</dbReference>
<evidence type="ECO:0000256" key="3">
    <source>
        <dbReference type="PROSITE-ProRule" id="PRU00169"/>
    </source>
</evidence>
<evidence type="ECO:0000313" key="5">
    <source>
        <dbReference type="EMBL" id="QEM06153.1"/>
    </source>
</evidence>
<evidence type="ECO:0000313" key="8">
    <source>
        <dbReference type="Proteomes" id="UP000251402"/>
    </source>
</evidence>
<gene>
    <name evidence="6" type="ORF">DEO27_027875</name>
    <name evidence="5" type="ORF">DIU31_022520</name>
</gene>
<dbReference type="EMBL" id="CP043450">
    <property type="protein sequence ID" value="QEM13670.1"/>
    <property type="molecule type" value="Genomic_DNA"/>
</dbReference>
<accession>A0A364WWE7</accession>
<dbReference type="PANTHER" id="PTHR44591">
    <property type="entry name" value="STRESS RESPONSE REGULATOR PROTEIN 1"/>
    <property type="match status" value="1"/>
</dbReference>
<evidence type="ECO:0000313" key="7">
    <source>
        <dbReference type="Proteomes" id="UP000250557"/>
    </source>
</evidence>
<protein>
    <submittedName>
        <fullName evidence="6">Response regulator</fullName>
    </submittedName>
</protein>
<proteinExistence type="predicted"/>
<sequence length="120" mass="13494">MKKKILVMENDQAIIEIVSLILEDEGYEVKALNTESKVLEVINDYKPDVIILDIIRPSEEGTLLCLTLKKNVKTKHIPVIVFSTHPKVLTAIKEVCADDVVPKPFDVAELLNAVEMQLQL</sequence>
<evidence type="ECO:0000259" key="4">
    <source>
        <dbReference type="PROSITE" id="PS50110"/>
    </source>
</evidence>
<reference evidence="6 7" key="1">
    <citation type="submission" date="2019-08" db="EMBL/GenBank/DDBJ databases">
        <title>Comparative genome analysis confer to the adaptation heavy metal polluted environment.</title>
        <authorList>
            <person name="Li Y."/>
        </authorList>
    </citation>
    <scope>NUCLEOTIDE SEQUENCE [LARGE SCALE GENOMIC DNA]</scope>
    <source>
        <strain evidence="6">P1</strain>
        <strain evidence="5 7">P2</strain>
    </source>
</reference>
<evidence type="ECO:0000256" key="2">
    <source>
        <dbReference type="ARBA" id="ARBA00023012"/>
    </source>
</evidence>
<dbReference type="PANTHER" id="PTHR44591:SF14">
    <property type="entry name" value="PROTEIN PILG"/>
    <property type="match status" value="1"/>
</dbReference>